<dbReference type="InterPro" id="IPR036544">
    <property type="entry name" value="QCR7_sf"/>
</dbReference>
<evidence type="ECO:0000313" key="13">
    <source>
        <dbReference type="Ensembl" id="ENSPTXP00000007814.1"/>
    </source>
</evidence>
<organism evidence="13 14">
    <name type="scientific">Pseudonaja textilis</name>
    <name type="common">Eastern brown snake</name>
    <dbReference type="NCBI Taxonomy" id="8673"/>
    <lineage>
        <taxon>Eukaryota</taxon>
        <taxon>Metazoa</taxon>
        <taxon>Chordata</taxon>
        <taxon>Craniata</taxon>
        <taxon>Vertebrata</taxon>
        <taxon>Euteleostomi</taxon>
        <taxon>Lepidosauria</taxon>
        <taxon>Squamata</taxon>
        <taxon>Bifurcata</taxon>
        <taxon>Unidentata</taxon>
        <taxon>Episquamata</taxon>
        <taxon>Toxicofera</taxon>
        <taxon>Serpentes</taxon>
        <taxon>Colubroidea</taxon>
        <taxon>Elapidae</taxon>
        <taxon>Hydrophiinae</taxon>
        <taxon>Pseudonaja</taxon>
    </lineage>
</organism>
<dbReference type="Gene3D" id="1.10.1090.10">
    <property type="entry name" value="Cytochrome b-c1 complex subunit 7"/>
    <property type="match status" value="1"/>
</dbReference>
<dbReference type="AlphaFoldDB" id="A0A670Y7C2"/>
<dbReference type="GO" id="GO:0005743">
    <property type="term" value="C:mitochondrial inner membrane"/>
    <property type="evidence" value="ECO:0007669"/>
    <property type="project" value="UniProtKB-SubCell"/>
</dbReference>
<dbReference type="OrthoDB" id="425749at2759"/>
<evidence type="ECO:0000256" key="9">
    <source>
        <dbReference type="ARBA" id="ARBA00023136"/>
    </source>
</evidence>
<evidence type="ECO:0000256" key="7">
    <source>
        <dbReference type="ARBA" id="ARBA00022982"/>
    </source>
</evidence>
<dbReference type="PANTHER" id="PTHR12022">
    <property type="entry name" value="UBIQUINOL-CYTOCHROME C REDUCTASE COMPLEX 14 KD PROTEIN"/>
    <property type="match status" value="1"/>
</dbReference>
<comment type="similarity">
    <text evidence="2 12">Belongs to the UQCRB/QCR7 family.</text>
</comment>
<keyword evidence="4 12" id="KW-0813">Transport</keyword>
<dbReference type="PANTHER" id="PTHR12022:SF0">
    <property type="entry name" value="CYTOCHROME B-C1 COMPLEX SUBUNIT 7"/>
    <property type="match status" value="1"/>
</dbReference>
<comment type="function">
    <text evidence="12">Component of the ubiquinol-cytochrome c oxidoreductase, a multisubunit transmembrane complex that is part of the mitochondrial electron transport chain which drives oxidative phosphorylation.</text>
</comment>
<protein>
    <recommendedName>
        <fullName evidence="3 12">Cytochrome b-c1 complex subunit 7</fullName>
    </recommendedName>
</protein>
<dbReference type="Pfam" id="PF02271">
    <property type="entry name" value="UCR_14kD"/>
    <property type="match status" value="1"/>
</dbReference>
<dbReference type="GO" id="GO:0045275">
    <property type="term" value="C:respiratory chain complex III"/>
    <property type="evidence" value="ECO:0007669"/>
    <property type="project" value="InterPro"/>
</dbReference>
<dbReference type="Ensembl" id="ENSPTXT00000008089.1">
    <property type="protein sequence ID" value="ENSPTXP00000007814.1"/>
    <property type="gene ID" value="ENSPTXG00000005675.1"/>
</dbReference>
<evidence type="ECO:0000256" key="2">
    <source>
        <dbReference type="ARBA" id="ARBA00008554"/>
    </source>
</evidence>
<comment type="subunit">
    <text evidence="11">Component of the ubiquinol-cytochrome c oxidoreductase (cytochrome b-c1 complex, complex III, CIII), a multisubunit enzyme composed of 11 subunits. The complex is composed of 3 respiratory subunits cytochrome b, cytochrome c1 and Rieske protein UQCRFS1, 2 core protein subunits UQCRC1/QCR1 and UQCRC2/QCR2, and 6 low-molecular weight protein subunits UQCRH/QCR6, UQCRB/QCR7, UQCRQ/QCR8, UQCR10/QCR9, UQCR11/QCR10 and subunit 9, the cleavage product of Rieske protein UQCRFS1. The complex exists as an obligatory dimer and forms supercomplexes (SCs) in the inner mitochondrial membrane with NADH-ubiquinone oxidoreductase (complex I, CI) and cytochrome c oxidase (complex IV, CIV), resulting in different assemblies (supercomplex SCI(1)III(2)IV(1) and megacomplex MCI(2)III(2)IV(2)).</text>
</comment>
<keyword evidence="8 12" id="KW-0496">Mitochondrion</keyword>
<evidence type="ECO:0000256" key="8">
    <source>
        <dbReference type="ARBA" id="ARBA00023128"/>
    </source>
</evidence>
<evidence type="ECO:0000256" key="12">
    <source>
        <dbReference type="PIRNR" id="PIRNR000022"/>
    </source>
</evidence>
<comment type="subunit">
    <text evidence="10">Component of the ubiquinol-cytochrome c oxidoreductase (cytochrome b-c1 complex, complex III, CIII), a multisubunit enzyme composed of 3 respiratory subunits cytochrome b, cytochrome c1 and Rieske protein, 2 core protein subunits, and additional low-molecular weight protein subunits. The complex exists as an obligatory dimer and forms supercomplexes (SCs) in the inner mitochondrial membrane with cytochrome c oxidase (complex IV, CIV).</text>
</comment>
<evidence type="ECO:0000256" key="11">
    <source>
        <dbReference type="ARBA" id="ARBA00046393"/>
    </source>
</evidence>
<dbReference type="FunFam" id="1.10.1090.10:FF:000001">
    <property type="entry name" value="Cytochrome b-c1 complex subunit 7"/>
    <property type="match status" value="1"/>
</dbReference>
<dbReference type="GeneTree" id="ENSGT00390000012916"/>
<evidence type="ECO:0000256" key="6">
    <source>
        <dbReference type="ARBA" id="ARBA00022792"/>
    </source>
</evidence>
<dbReference type="OMA" id="PLAQWYT"/>
<name>A0A670Y7C2_PSETE</name>
<dbReference type="SUPFAM" id="SSF81524">
    <property type="entry name" value="14 kDa protein of cytochrome bc1 complex (Ubiquinol-cytochrome c reductase)"/>
    <property type="match status" value="1"/>
</dbReference>
<evidence type="ECO:0000256" key="3">
    <source>
        <dbReference type="ARBA" id="ARBA00016323"/>
    </source>
</evidence>
<evidence type="ECO:0000256" key="4">
    <source>
        <dbReference type="ARBA" id="ARBA00022448"/>
    </source>
</evidence>
<dbReference type="Proteomes" id="UP000472273">
    <property type="component" value="Unplaced"/>
</dbReference>
<reference evidence="13" key="2">
    <citation type="submission" date="2025-09" db="UniProtKB">
        <authorList>
            <consortium name="Ensembl"/>
        </authorList>
    </citation>
    <scope>IDENTIFICATION</scope>
</reference>
<dbReference type="InterPro" id="IPR003197">
    <property type="entry name" value="QCR7"/>
</dbReference>
<comment type="subcellular location">
    <subcellularLocation>
        <location evidence="1">Mitochondrion inner membrane</location>
        <topology evidence="1">Peripheral membrane protein</topology>
        <orientation evidence="1">Matrix side</orientation>
    </subcellularLocation>
</comment>
<dbReference type="PIRSF" id="PIRSF000022">
    <property type="entry name" value="Bc1_14K"/>
    <property type="match status" value="1"/>
</dbReference>
<sequence>MAGRAPVSAGGRLFERLRKWFYNAQGFNKYGLKRDDILRETDVVKEAIKRLPEDEYYERIFRIKRAAQLSLTHDILPKDQWTKYEEDKPYLWPHVEEVMRERHEKKEFRDK</sequence>
<evidence type="ECO:0000313" key="14">
    <source>
        <dbReference type="Proteomes" id="UP000472273"/>
    </source>
</evidence>
<keyword evidence="6 12" id="KW-0999">Mitochondrion inner membrane</keyword>
<keyword evidence="7 12" id="KW-0249">Electron transport</keyword>
<reference evidence="13" key="1">
    <citation type="submission" date="2025-08" db="UniProtKB">
        <authorList>
            <consortium name="Ensembl"/>
        </authorList>
    </citation>
    <scope>IDENTIFICATION</scope>
</reference>
<dbReference type="GO" id="GO:0006122">
    <property type="term" value="P:mitochondrial electron transport, ubiquinol to cytochrome c"/>
    <property type="evidence" value="ECO:0007669"/>
    <property type="project" value="InterPro"/>
</dbReference>
<keyword evidence="5 12" id="KW-0679">Respiratory chain</keyword>
<proteinExistence type="inferred from homology"/>
<evidence type="ECO:0000256" key="1">
    <source>
        <dbReference type="ARBA" id="ARBA00004443"/>
    </source>
</evidence>
<gene>
    <name evidence="13" type="primary">UQCRB</name>
</gene>
<evidence type="ECO:0000256" key="10">
    <source>
        <dbReference type="ARBA" id="ARBA00038521"/>
    </source>
</evidence>
<keyword evidence="14" id="KW-1185">Reference proteome</keyword>
<keyword evidence="9 12" id="KW-0472">Membrane</keyword>
<accession>A0A670Y7C2</accession>
<evidence type="ECO:0000256" key="5">
    <source>
        <dbReference type="ARBA" id="ARBA00022660"/>
    </source>
</evidence>